<dbReference type="EMBL" id="CP008947">
    <property type="protein sequence ID" value="AII06150.1"/>
    <property type="molecule type" value="Genomic_DNA"/>
</dbReference>
<proteinExistence type="predicted"/>
<dbReference type="AlphaFoldDB" id="A0A076EIY8"/>
<dbReference type="Gene3D" id="6.10.320.10">
    <property type="match status" value="1"/>
</dbReference>
<evidence type="ECO:0000313" key="2">
    <source>
        <dbReference type="EMBL" id="AII06150.1"/>
    </source>
</evidence>
<accession>A0A076EIY8</accession>
<feature type="coiled-coil region" evidence="1">
    <location>
        <begin position="3"/>
        <end position="64"/>
    </location>
</feature>
<dbReference type="RefSeq" id="WP_037230442.1">
    <property type="nucleotide sequence ID" value="NZ_CP008947.1"/>
</dbReference>
<keyword evidence="1" id="KW-0175">Coiled coil</keyword>
<dbReference type="Proteomes" id="UP000028488">
    <property type="component" value="Chromosome"/>
</dbReference>
<protein>
    <recommendedName>
        <fullName evidence="4">Septicolysin</fullName>
    </recommendedName>
</protein>
<dbReference type="NCBIfam" id="NF038048">
    <property type="entry name" value="DIP1984_fam"/>
    <property type="match status" value="1"/>
</dbReference>
<evidence type="ECO:0000256" key="1">
    <source>
        <dbReference type="SAM" id="Coils"/>
    </source>
</evidence>
<evidence type="ECO:0000313" key="3">
    <source>
        <dbReference type="Proteomes" id="UP000028488"/>
    </source>
</evidence>
<dbReference type="eggNOG" id="ENOG5032S2G">
    <property type="taxonomic scope" value="Bacteria"/>
</dbReference>
<sequence length="155" mass="17580">MKLAEALAERGDLTRRVDHLKSRILTNARHQEGESPAEDAAALLVELEEVLDRLEVLVRRINRTNTAAPLGDATITDALARRDMLRIRHRVVSAAADAASGREQDRYGRQLRSELVFVAALPVRDLRRTADDLARQIREIDLQVQKENWEVELLD</sequence>
<dbReference type="InterPro" id="IPR047741">
    <property type="entry name" value="DIP1984-like"/>
</dbReference>
<gene>
    <name evidence="2" type="ORF">EP51_16680</name>
</gene>
<reference evidence="2 3" key="1">
    <citation type="submission" date="2014-07" db="EMBL/GenBank/DDBJ databases">
        <title>Genome Sequence of Rhodococcus opacus Strain R7, a Biodegrader of Mono- and Polycyclic Aromatic Hydrocarbons.</title>
        <authorList>
            <person name="Di Gennaro P."/>
            <person name="Zampolli J."/>
            <person name="Presti I."/>
            <person name="Cappelletti M."/>
            <person name="D'Ursi P."/>
            <person name="Orro A."/>
            <person name="Mezzelani A."/>
            <person name="Milanesi L."/>
        </authorList>
    </citation>
    <scope>NUCLEOTIDE SEQUENCE [LARGE SCALE GENOMIC DNA]</scope>
    <source>
        <strain evidence="2 3">R7</strain>
    </source>
</reference>
<name>A0A076EIY8_RHOOP</name>
<dbReference type="CDD" id="cd12208">
    <property type="entry name" value="DIP1984-like"/>
    <property type="match status" value="1"/>
</dbReference>
<dbReference type="Pfam" id="PF20935">
    <property type="entry name" value="DUF6847"/>
    <property type="match status" value="1"/>
</dbReference>
<organism evidence="2 3">
    <name type="scientific">Rhodococcus opacus</name>
    <name type="common">Nocardia opaca</name>
    <dbReference type="NCBI Taxonomy" id="37919"/>
    <lineage>
        <taxon>Bacteria</taxon>
        <taxon>Bacillati</taxon>
        <taxon>Actinomycetota</taxon>
        <taxon>Actinomycetes</taxon>
        <taxon>Mycobacteriales</taxon>
        <taxon>Nocardiaceae</taxon>
        <taxon>Rhodococcus</taxon>
    </lineage>
</organism>
<evidence type="ECO:0008006" key="4">
    <source>
        <dbReference type="Google" id="ProtNLM"/>
    </source>
</evidence>